<evidence type="ECO:0000313" key="1">
    <source>
        <dbReference type="EMBL" id="VAX13343.1"/>
    </source>
</evidence>
<organism evidence="1">
    <name type="scientific">hydrothermal vent metagenome</name>
    <dbReference type="NCBI Taxonomy" id="652676"/>
    <lineage>
        <taxon>unclassified sequences</taxon>
        <taxon>metagenomes</taxon>
        <taxon>ecological metagenomes</taxon>
    </lineage>
</organism>
<sequence>MKMEYYFRIASYLLGRMGFYVLLVSFPGLLFAAQWTVSPAAKVEQSYTDNVYLSSSQTPSVTTRIINPTIGFGWATERANIGLSGDWKYRQYSGDPNLENRADSYYKLKSAYKTERSEFSLDSSYSDDTTLTRENYSEDIGVVLAQLDRQTKQIAPAWSWMLDQQSNLRIDLQYQDVKYEKSLTNPYTDYSYDSGGLTYTFQWTMRDQVYLVADQSRYSTKKKALVPAIEMVSIQKYLGSVSDTMTYQLGLNHQFSSTFRMGLGYGRRDSKSQTQYQECNAVYPFPYSNICAATIETQTISNTSSPVFTISADKDLELTKLGLKFSRTITASGLGSEMQVDSLNMNIDHRISEKLSLRFKGLVNQRIAVNPGFNFYDRQFLRGEVNLAWKLDKNWNLYTRYRYVRQVYKSSNAVAVANNISLNIRYTWDRISMSR</sequence>
<accession>A0A3B1BMB0</accession>
<reference evidence="1" key="1">
    <citation type="submission" date="2018-06" db="EMBL/GenBank/DDBJ databases">
        <authorList>
            <person name="Zhirakovskaya E."/>
        </authorList>
    </citation>
    <scope>NUCLEOTIDE SEQUENCE</scope>
</reference>
<dbReference type="AlphaFoldDB" id="A0A3B1BMB0"/>
<name>A0A3B1BMB0_9ZZZZ</name>
<dbReference type="EMBL" id="UOFZ01000113">
    <property type="protein sequence ID" value="VAX13343.1"/>
    <property type="molecule type" value="Genomic_DNA"/>
</dbReference>
<protein>
    <submittedName>
        <fullName evidence="1">Uncharacterized protein</fullName>
    </submittedName>
</protein>
<gene>
    <name evidence="1" type="ORF">MNBD_GAMMA24-2080</name>
</gene>
<dbReference type="SUPFAM" id="SSF56935">
    <property type="entry name" value="Porins"/>
    <property type="match status" value="2"/>
</dbReference>
<proteinExistence type="predicted"/>